<gene>
    <name evidence="2" type="ORF">ASZ90_011545</name>
</gene>
<dbReference type="Pfam" id="PF13692">
    <property type="entry name" value="Glyco_trans_1_4"/>
    <property type="match status" value="1"/>
</dbReference>
<accession>A0A0W8FDD6</accession>
<dbReference type="InterPro" id="IPR028098">
    <property type="entry name" value="Glyco_trans_4-like_N"/>
</dbReference>
<dbReference type="AlphaFoldDB" id="A0A0W8FDD6"/>
<dbReference type="EMBL" id="LNQE01001364">
    <property type="protein sequence ID" value="KUG18750.1"/>
    <property type="molecule type" value="Genomic_DNA"/>
</dbReference>
<proteinExistence type="predicted"/>
<name>A0A0W8FDD6_9ZZZZ</name>
<evidence type="ECO:0000313" key="2">
    <source>
        <dbReference type="EMBL" id="KUG18750.1"/>
    </source>
</evidence>
<dbReference type="PANTHER" id="PTHR12526">
    <property type="entry name" value="GLYCOSYLTRANSFERASE"/>
    <property type="match status" value="1"/>
</dbReference>
<reference evidence="2" key="1">
    <citation type="journal article" date="2015" name="Proc. Natl. Acad. Sci. U.S.A.">
        <title>Networks of energetic and metabolic interactions define dynamics in microbial communities.</title>
        <authorList>
            <person name="Embree M."/>
            <person name="Liu J.K."/>
            <person name="Al-Bassam M.M."/>
            <person name="Zengler K."/>
        </authorList>
    </citation>
    <scope>NUCLEOTIDE SEQUENCE</scope>
</reference>
<dbReference type="Gene3D" id="3.40.50.2000">
    <property type="entry name" value="Glycogen Phosphorylase B"/>
    <property type="match status" value="2"/>
</dbReference>
<feature type="domain" description="Glycosyltransferase subfamily 4-like N-terminal" evidence="1">
    <location>
        <begin position="38"/>
        <end position="146"/>
    </location>
</feature>
<protein>
    <submittedName>
        <fullName evidence="2">Capsular polysaccharide biosynthesis protein</fullName>
    </submittedName>
</protein>
<sequence length="331" mass="38046">MKILLLANQPERTTRLRMFRGTLQSQGHEVIVPSFGTRNWISIARQAKRMTLDHKPDVVHIFNVPDVIYHGFAGLRGRGYKRLIYDYRSPWGVEFAQTFLAPGKAFAERFERELAEAADVITTVNEPLEKKVKEYAPQKKVHIVPNYPQRSFCQKVDEIDGGEYAVQPGKGPIIFIGRVCTQEGIGKLLELARAIPEREFWIVGGGPFARYYLWRKPANVRNLGWQPHEKVAALLGKASLCLIPREENALTPYSTDKSVWKLNEYLALGKIVVASGVTMIEKRKNLVIVPSRDLERAVRDNLLREPEPMDREDYRFWDLNDRVIKEVYESL</sequence>
<evidence type="ECO:0000259" key="1">
    <source>
        <dbReference type="Pfam" id="PF13439"/>
    </source>
</evidence>
<dbReference type="SUPFAM" id="SSF53756">
    <property type="entry name" value="UDP-Glycosyltransferase/glycogen phosphorylase"/>
    <property type="match status" value="1"/>
</dbReference>
<comment type="caution">
    <text evidence="2">The sequence shown here is derived from an EMBL/GenBank/DDBJ whole genome shotgun (WGS) entry which is preliminary data.</text>
</comment>
<dbReference type="Pfam" id="PF13439">
    <property type="entry name" value="Glyco_transf_4"/>
    <property type="match status" value="1"/>
</dbReference>
<organism evidence="2">
    <name type="scientific">hydrocarbon metagenome</name>
    <dbReference type="NCBI Taxonomy" id="938273"/>
    <lineage>
        <taxon>unclassified sequences</taxon>
        <taxon>metagenomes</taxon>
        <taxon>ecological metagenomes</taxon>
    </lineage>
</organism>